<dbReference type="Proteomes" id="UP000593567">
    <property type="component" value="Unassembled WGS sequence"/>
</dbReference>
<dbReference type="OrthoDB" id="17458at2759"/>
<name>A0A7J7JSH2_BUGNE</name>
<sequence>MTLLGTNTYLVGTGTHRILIDTGNPNVLEYQSLLKKVLTDTQSVISQIIITHYHLDHIGGLSDTRKLCGQDIPAFKFDFKSPQLKSVHKYEDGPINYIQDNHVFSVEGATLTAKYNPGHTDDHMILWLEEERAIFSSDTILGEGTTKFTNFADYMQSLKDIKEMKPTTIYPGHGPVVSEPIPHIDYYISHRQRREEQIVSLLQQSDQSALTIVQVLYKNYPVEVHGEAADVVLLHLQKLQGERRVKCRGDTANRESLWTMSMPNKL</sequence>
<dbReference type="EMBL" id="VXIV02001954">
    <property type="protein sequence ID" value="KAF6028406.1"/>
    <property type="molecule type" value="Genomic_DNA"/>
</dbReference>
<dbReference type="GO" id="GO:0016787">
    <property type="term" value="F:hydrolase activity"/>
    <property type="evidence" value="ECO:0007669"/>
    <property type="project" value="UniProtKB-KW"/>
</dbReference>
<evidence type="ECO:0000259" key="5">
    <source>
        <dbReference type="SMART" id="SM00849"/>
    </source>
</evidence>
<organism evidence="6 7">
    <name type="scientific">Bugula neritina</name>
    <name type="common">Brown bryozoan</name>
    <name type="synonym">Sertularia neritina</name>
    <dbReference type="NCBI Taxonomy" id="10212"/>
    <lineage>
        <taxon>Eukaryota</taxon>
        <taxon>Metazoa</taxon>
        <taxon>Spiralia</taxon>
        <taxon>Lophotrochozoa</taxon>
        <taxon>Bryozoa</taxon>
        <taxon>Gymnolaemata</taxon>
        <taxon>Cheilostomatida</taxon>
        <taxon>Flustrina</taxon>
        <taxon>Buguloidea</taxon>
        <taxon>Bugulidae</taxon>
        <taxon>Bugula</taxon>
    </lineage>
</organism>
<evidence type="ECO:0000313" key="6">
    <source>
        <dbReference type="EMBL" id="KAF6028406.1"/>
    </source>
</evidence>
<dbReference type="InterPro" id="IPR041516">
    <property type="entry name" value="LACTB2_WH"/>
</dbReference>
<dbReference type="CDD" id="cd07722">
    <property type="entry name" value="LACTB2-like_MBL-fold"/>
    <property type="match status" value="1"/>
</dbReference>
<dbReference type="SUPFAM" id="SSF56281">
    <property type="entry name" value="Metallo-hydrolase/oxidoreductase"/>
    <property type="match status" value="1"/>
</dbReference>
<evidence type="ECO:0000256" key="1">
    <source>
        <dbReference type="ARBA" id="ARBA00006759"/>
    </source>
</evidence>
<accession>A0A7J7JSH2</accession>
<dbReference type="Pfam" id="PF00753">
    <property type="entry name" value="Lactamase_B"/>
    <property type="match status" value="1"/>
</dbReference>
<dbReference type="PANTHER" id="PTHR23131">
    <property type="entry name" value="ENDORIBONUCLEASE LACTB2"/>
    <property type="match status" value="1"/>
</dbReference>
<dbReference type="InterPro" id="IPR001279">
    <property type="entry name" value="Metallo-B-lactamas"/>
</dbReference>
<keyword evidence="2" id="KW-0479">Metal-binding</keyword>
<keyword evidence="3" id="KW-0378">Hydrolase</keyword>
<protein>
    <submittedName>
        <fullName evidence="6">LACTB2</fullName>
    </submittedName>
</protein>
<evidence type="ECO:0000256" key="4">
    <source>
        <dbReference type="ARBA" id="ARBA00022833"/>
    </source>
</evidence>
<dbReference type="InterPro" id="IPR036866">
    <property type="entry name" value="RibonucZ/Hydroxyglut_hydro"/>
</dbReference>
<dbReference type="Gene3D" id="1.10.10.10">
    <property type="entry name" value="Winged helix-like DNA-binding domain superfamily/Winged helix DNA-binding domain"/>
    <property type="match status" value="1"/>
</dbReference>
<dbReference type="FunFam" id="3.60.15.10:FF:000041">
    <property type="entry name" value="Metallo-beta-lactamase domain protein"/>
    <property type="match status" value="1"/>
</dbReference>
<evidence type="ECO:0000256" key="2">
    <source>
        <dbReference type="ARBA" id="ARBA00022723"/>
    </source>
</evidence>
<comment type="caution">
    <text evidence="6">The sequence shown here is derived from an EMBL/GenBank/DDBJ whole genome shotgun (WGS) entry which is preliminary data.</text>
</comment>
<dbReference type="AlphaFoldDB" id="A0A7J7JSH2"/>
<keyword evidence="4" id="KW-0862">Zinc</keyword>
<dbReference type="GO" id="GO:0044550">
    <property type="term" value="P:secondary metabolite biosynthetic process"/>
    <property type="evidence" value="ECO:0007669"/>
    <property type="project" value="TreeGrafter"/>
</dbReference>
<gene>
    <name evidence="6" type="ORF">EB796_013295</name>
</gene>
<comment type="similarity">
    <text evidence="1">Belongs to the metallo-beta-lactamase superfamily. Glyoxalase II family.</text>
</comment>
<evidence type="ECO:0000256" key="3">
    <source>
        <dbReference type="ARBA" id="ARBA00022801"/>
    </source>
</evidence>
<evidence type="ECO:0000313" key="7">
    <source>
        <dbReference type="Proteomes" id="UP000593567"/>
    </source>
</evidence>
<dbReference type="InterPro" id="IPR050662">
    <property type="entry name" value="Sec-metab_biosynth-thioest"/>
</dbReference>
<dbReference type="SMART" id="SM00849">
    <property type="entry name" value="Lactamase_B"/>
    <property type="match status" value="1"/>
</dbReference>
<dbReference type="Gene3D" id="3.60.15.10">
    <property type="entry name" value="Ribonuclease Z/Hydroxyacylglutathione hydrolase-like"/>
    <property type="match status" value="1"/>
</dbReference>
<reference evidence="6" key="1">
    <citation type="submission" date="2020-06" db="EMBL/GenBank/DDBJ databases">
        <title>Draft genome of Bugula neritina, a colonial animal packing powerful symbionts and potential medicines.</title>
        <authorList>
            <person name="Rayko M."/>
        </authorList>
    </citation>
    <scope>NUCLEOTIDE SEQUENCE [LARGE SCALE GENOMIC DNA]</scope>
    <source>
        <strain evidence="6">Kwan_BN1</strain>
    </source>
</reference>
<dbReference type="InterPro" id="IPR036388">
    <property type="entry name" value="WH-like_DNA-bd_sf"/>
</dbReference>
<feature type="domain" description="Metallo-beta-lactamase" evidence="5">
    <location>
        <begin position="5"/>
        <end position="173"/>
    </location>
</feature>
<dbReference type="GO" id="GO:0046872">
    <property type="term" value="F:metal ion binding"/>
    <property type="evidence" value="ECO:0007669"/>
    <property type="project" value="UniProtKB-KW"/>
</dbReference>
<dbReference type="InterPro" id="IPR047921">
    <property type="entry name" value="LACTB2-like_MBL-fold"/>
</dbReference>
<dbReference type="PANTHER" id="PTHR23131:SF0">
    <property type="entry name" value="ENDORIBONUCLEASE LACTB2"/>
    <property type="match status" value="1"/>
</dbReference>
<proteinExistence type="inferred from homology"/>
<keyword evidence="7" id="KW-1185">Reference proteome</keyword>
<dbReference type="Pfam" id="PF17778">
    <property type="entry name" value="WHD_BLACT"/>
    <property type="match status" value="1"/>
</dbReference>